<keyword evidence="2" id="KW-1185">Reference proteome</keyword>
<dbReference type="HOGENOM" id="CLU_2805256_0_0_3"/>
<dbReference type="KEGG" id="cyt:cce_4974"/>
<evidence type="ECO:0000313" key="1">
    <source>
        <dbReference type="EMBL" id="ACB54320.1"/>
    </source>
</evidence>
<name>B1X2F9_CROS5</name>
<proteinExistence type="predicted"/>
<organism evidence="1 2">
    <name type="scientific">Crocosphaera subtropica (strain ATCC 51142 / BH68)</name>
    <name type="common">Cyanothece sp. (strain ATCC 51142)</name>
    <dbReference type="NCBI Taxonomy" id="43989"/>
    <lineage>
        <taxon>Bacteria</taxon>
        <taxon>Bacillati</taxon>
        <taxon>Cyanobacteriota</taxon>
        <taxon>Cyanophyceae</taxon>
        <taxon>Oscillatoriophycideae</taxon>
        <taxon>Chroococcales</taxon>
        <taxon>Aphanothecaceae</taxon>
        <taxon>Crocosphaera</taxon>
        <taxon>Crocosphaera subtropica</taxon>
    </lineage>
</organism>
<reference evidence="1 2" key="1">
    <citation type="journal article" date="2008" name="Proc. Natl. Acad. Sci. U.S.A.">
        <title>The genome of Cyanothece 51142, a unicellular diazotrophic cyanobacterium important in the marine nitrogen cycle.</title>
        <authorList>
            <person name="Welsh E.A."/>
            <person name="Liberton M."/>
            <person name="Stoeckel J."/>
            <person name="Loh T."/>
            <person name="Elvitigala T."/>
            <person name="Wang C."/>
            <person name="Wollam A."/>
            <person name="Fulton R.S."/>
            <person name="Clifton S.W."/>
            <person name="Jacobs J.M."/>
            <person name="Aurora R."/>
            <person name="Ghosh B.K."/>
            <person name="Sherman L.A."/>
            <person name="Smith R.D."/>
            <person name="Wilson R.K."/>
            <person name="Pakrasi H.B."/>
        </authorList>
    </citation>
    <scope>NUCLEOTIDE SEQUENCE [LARGE SCALE GENOMIC DNA]</scope>
    <source>
        <strain evidence="2">ATCC 51142 / BH68</strain>
    </source>
</reference>
<dbReference type="EMBL" id="CP000807">
    <property type="protein sequence ID" value="ACB54320.1"/>
    <property type="molecule type" value="Genomic_DNA"/>
</dbReference>
<accession>B1X2F9</accession>
<protein>
    <submittedName>
        <fullName evidence="1">Uncharacterized protein</fullName>
    </submittedName>
</protein>
<dbReference type="Proteomes" id="UP000001203">
    <property type="component" value="Chromosome linear"/>
</dbReference>
<evidence type="ECO:0000313" key="2">
    <source>
        <dbReference type="Proteomes" id="UP000001203"/>
    </source>
</evidence>
<sequence>MLAQGIKKCLRKTMKVYTAYIVTEEGVKEDDHYVYQNKEKAKEAAQAWGLLEKAKHCGIKEKRYIPN</sequence>
<dbReference type="AlphaFoldDB" id="B1X2F9"/>
<gene>
    <name evidence="1" type="ordered locus">cce_4974</name>
</gene>